<dbReference type="NCBIfam" id="TIGR01081">
    <property type="entry name" value="mpl"/>
    <property type="match status" value="1"/>
</dbReference>
<keyword evidence="1 7" id="KW-0436">Ligase</keyword>
<dbReference type="GO" id="GO:0009252">
    <property type="term" value="P:peptidoglycan biosynthetic process"/>
    <property type="evidence" value="ECO:0007669"/>
    <property type="project" value="InterPro"/>
</dbReference>
<dbReference type="SUPFAM" id="SSF53244">
    <property type="entry name" value="MurD-like peptide ligases, peptide-binding domain"/>
    <property type="match status" value="1"/>
</dbReference>
<proteinExistence type="inferred from homology"/>
<dbReference type="SUPFAM" id="SSF51984">
    <property type="entry name" value="MurCD N-terminal domain"/>
    <property type="match status" value="1"/>
</dbReference>
<dbReference type="EC" id="6.3.2.-" evidence="7"/>
<dbReference type="SUPFAM" id="SSF53623">
    <property type="entry name" value="MurD-like peptide ligases, catalytic domain"/>
    <property type="match status" value="1"/>
</dbReference>
<dbReference type="Gene3D" id="3.40.1190.10">
    <property type="entry name" value="Mur-like, catalytic domain"/>
    <property type="match status" value="1"/>
</dbReference>
<dbReference type="InterPro" id="IPR036615">
    <property type="entry name" value="Mur_ligase_C_dom_sf"/>
</dbReference>
<keyword evidence="2" id="KW-0547">Nucleotide-binding</keyword>
<evidence type="ECO:0000256" key="2">
    <source>
        <dbReference type="ARBA" id="ARBA00022741"/>
    </source>
</evidence>
<gene>
    <name evidence="7" type="ORF">MNBD_GAMMA21-2308</name>
</gene>
<dbReference type="EMBL" id="UOFR01000079">
    <property type="protein sequence ID" value="VAX00869.1"/>
    <property type="molecule type" value="Genomic_DNA"/>
</dbReference>
<keyword evidence="3" id="KW-0067">ATP-binding</keyword>
<dbReference type="GO" id="GO:0071555">
    <property type="term" value="P:cell wall organization"/>
    <property type="evidence" value="ECO:0007669"/>
    <property type="project" value="InterPro"/>
</dbReference>
<dbReference type="Gene3D" id="3.90.190.20">
    <property type="entry name" value="Mur ligase, C-terminal domain"/>
    <property type="match status" value="1"/>
</dbReference>
<dbReference type="Pfam" id="PF08245">
    <property type="entry name" value="Mur_ligase_M"/>
    <property type="match status" value="1"/>
</dbReference>
<dbReference type="InterPro" id="IPR000713">
    <property type="entry name" value="Mur_ligase_N"/>
</dbReference>
<feature type="domain" description="Mur ligase central" evidence="6">
    <location>
        <begin position="108"/>
        <end position="291"/>
    </location>
</feature>
<dbReference type="InterPro" id="IPR004101">
    <property type="entry name" value="Mur_ligase_C"/>
</dbReference>
<dbReference type="InterPro" id="IPR005757">
    <property type="entry name" value="Mpl"/>
</dbReference>
<evidence type="ECO:0000256" key="3">
    <source>
        <dbReference type="ARBA" id="ARBA00022840"/>
    </source>
</evidence>
<sequence>MHVHILGICGTFMGGIAQLASAMGHRVTGCDANVYPPMSTQLEQAGITLFEGFGVAQFDETPDVVVIGNALSRGNEAVEFVLEKGLPYTSGPQWLAEHVLKDRWVLAVSGTHGKTSTSSLLAWILEFNNMAPGFLIGGVPANFGLTARLGYTPFFVVEADEYDSAFFDKRSKFVHYHPRTLVINNLEFDHADIFDDLSAIQKQFHHQVRTVPANGLIIYPDQETAIEEVIAMGCWSEQQKVGTGSDWQVQLNKSDGREFQVCFRQRDTVQVKWDLLGEHNVQNAVAAMAAAHHVGVSLQHAADALAKFTGIKRRLEIRGVVNGITVYDDFAHHPTAIKTTLQGLRQHVGTARIIAVLEPRSNTMRMGVHKQQLAEALTEADEVFVFEPANMDWSLNEMLSDISEKTIISNSTQALIEKTGDVAAAGDYIVIMSNGGFENVHQRLLDKLSGSNKEINI</sequence>
<dbReference type="InterPro" id="IPR013221">
    <property type="entry name" value="Mur_ligase_cen"/>
</dbReference>
<dbReference type="HAMAP" id="MF_02020">
    <property type="entry name" value="Mpl"/>
    <property type="match status" value="1"/>
</dbReference>
<dbReference type="InterPro" id="IPR050061">
    <property type="entry name" value="MurCDEF_pg_biosynth"/>
</dbReference>
<evidence type="ECO:0000259" key="4">
    <source>
        <dbReference type="Pfam" id="PF01225"/>
    </source>
</evidence>
<reference evidence="7" key="1">
    <citation type="submission" date="2018-06" db="EMBL/GenBank/DDBJ databases">
        <authorList>
            <person name="Zhirakovskaya E."/>
        </authorList>
    </citation>
    <scope>NUCLEOTIDE SEQUENCE</scope>
</reference>
<organism evidence="7">
    <name type="scientific">hydrothermal vent metagenome</name>
    <dbReference type="NCBI Taxonomy" id="652676"/>
    <lineage>
        <taxon>unclassified sequences</taxon>
        <taxon>metagenomes</taxon>
        <taxon>ecological metagenomes</taxon>
    </lineage>
</organism>
<evidence type="ECO:0000256" key="1">
    <source>
        <dbReference type="ARBA" id="ARBA00022598"/>
    </source>
</evidence>
<accession>A0A3B1A556</accession>
<dbReference type="AlphaFoldDB" id="A0A3B1A556"/>
<protein>
    <submittedName>
        <fullName evidence="7">UDP-N-acetylmuramate:L-alanyl-gamma-D-glutamyl-meso-diaminopimelate ligase</fullName>
        <ecNumber evidence="7">6.3.2.-</ecNumber>
    </submittedName>
</protein>
<evidence type="ECO:0000259" key="6">
    <source>
        <dbReference type="Pfam" id="PF08245"/>
    </source>
</evidence>
<dbReference type="Pfam" id="PF02875">
    <property type="entry name" value="Mur_ligase_C"/>
    <property type="match status" value="1"/>
</dbReference>
<dbReference type="PANTHER" id="PTHR43445">
    <property type="entry name" value="UDP-N-ACETYLMURAMATE--L-ALANINE LIGASE-RELATED"/>
    <property type="match status" value="1"/>
</dbReference>
<evidence type="ECO:0000259" key="5">
    <source>
        <dbReference type="Pfam" id="PF02875"/>
    </source>
</evidence>
<dbReference type="Gene3D" id="3.40.50.720">
    <property type="entry name" value="NAD(P)-binding Rossmann-like Domain"/>
    <property type="match status" value="1"/>
</dbReference>
<evidence type="ECO:0000313" key="7">
    <source>
        <dbReference type="EMBL" id="VAX00869.1"/>
    </source>
</evidence>
<dbReference type="Pfam" id="PF01225">
    <property type="entry name" value="Mur_ligase"/>
    <property type="match status" value="1"/>
</dbReference>
<feature type="domain" description="Mur ligase N-terminal catalytic" evidence="4">
    <location>
        <begin position="2"/>
        <end position="99"/>
    </location>
</feature>
<name>A0A3B1A556_9ZZZZ</name>
<dbReference type="GO" id="GO:0005524">
    <property type="term" value="F:ATP binding"/>
    <property type="evidence" value="ECO:0007669"/>
    <property type="project" value="UniProtKB-KW"/>
</dbReference>
<dbReference type="GO" id="GO:0016881">
    <property type="term" value="F:acid-amino acid ligase activity"/>
    <property type="evidence" value="ECO:0007669"/>
    <property type="project" value="InterPro"/>
</dbReference>
<feature type="domain" description="Mur ligase C-terminal" evidence="5">
    <location>
        <begin position="313"/>
        <end position="435"/>
    </location>
</feature>
<dbReference type="PANTHER" id="PTHR43445:SF5">
    <property type="entry name" value="UDP-N-ACETYLMURAMATE--L-ALANYL-GAMMA-D-GLUTAMYL-MESO-2,6-DIAMINOHEPTANDIOATE LIGASE"/>
    <property type="match status" value="1"/>
</dbReference>
<dbReference type="InterPro" id="IPR036565">
    <property type="entry name" value="Mur-like_cat_sf"/>
</dbReference>